<dbReference type="OrthoDB" id="4825089at2759"/>
<feature type="region of interest" description="Disordered" evidence="1">
    <location>
        <begin position="96"/>
        <end position="131"/>
    </location>
</feature>
<proteinExistence type="predicted"/>
<gene>
    <name evidence="2" type="ORF">BCR38DRAFT_405946</name>
</gene>
<organism evidence="2 3">
    <name type="scientific">Pseudomassariella vexata</name>
    <dbReference type="NCBI Taxonomy" id="1141098"/>
    <lineage>
        <taxon>Eukaryota</taxon>
        <taxon>Fungi</taxon>
        <taxon>Dikarya</taxon>
        <taxon>Ascomycota</taxon>
        <taxon>Pezizomycotina</taxon>
        <taxon>Sordariomycetes</taxon>
        <taxon>Xylariomycetidae</taxon>
        <taxon>Amphisphaeriales</taxon>
        <taxon>Pseudomassariaceae</taxon>
        <taxon>Pseudomassariella</taxon>
    </lineage>
</organism>
<evidence type="ECO:0000256" key="1">
    <source>
        <dbReference type="SAM" id="MobiDB-lite"/>
    </source>
</evidence>
<keyword evidence="3" id="KW-1185">Reference proteome</keyword>
<evidence type="ECO:0000313" key="3">
    <source>
        <dbReference type="Proteomes" id="UP000193689"/>
    </source>
</evidence>
<dbReference type="AlphaFoldDB" id="A0A1Y2EFI3"/>
<dbReference type="RefSeq" id="XP_040720280.1">
    <property type="nucleotide sequence ID" value="XM_040858000.1"/>
</dbReference>
<dbReference type="GeneID" id="63774212"/>
<feature type="region of interest" description="Disordered" evidence="1">
    <location>
        <begin position="146"/>
        <end position="165"/>
    </location>
</feature>
<evidence type="ECO:0000313" key="2">
    <source>
        <dbReference type="EMBL" id="ORY70330.1"/>
    </source>
</evidence>
<comment type="caution">
    <text evidence="2">The sequence shown here is derived from an EMBL/GenBank/DDBJ whole genome shotgun (WGS) entry which is preliminary data.</text>
</comment>
<feature type="region of interest" description="Disordered" evidence="1">
    <location>
        <begin position="1"/>
        <end position="20"/>
    </location>
</feature>
<sequence length="165" mass="18388">MNVRHKITIPPLNDGESFPERHIGPNLPAIDEWFRDETHIAASLWRPNGTIATRSLRATSDGPAGREKMGQSLEAAKILSNNLQQYSTGENRLHGDFRAQSLPSSSTMEWTQDNIQRGGPSGDEEDPEPTTSDFITVLNLIGQMKKQPSDLVPHSKYTVSRARRI</sequence>
<reference evidence="2 3" key="1">
    <citation type="submission" date="2016-07" db="EMBL/GenBank/DDBJ databases">
        <title>Pervasive Adenine N6-methylation of Active Genes in Fungi.</title>
        <authorList>
            <consortium name="DOE Joint Genome Institute"/>
            <person name="Mondo S.J."/>
            <person name="Dannebaum R.O."/>
            <person name="Kuo R.C."/>
            <person name="Labutti K."/>
            <person name="Haridas S."/>
            <person name="Kuo A."/>
            <person name="Salamov A."/>
            <person name="Ahrendt S.R."/>
            <person name="Lipzen A."/>
            <person name="Sullivan W."/>
            <person name="Andreopoulos W.B."/>
            <person name="Clum A."/>
            <person name="Lindquist E."/>
            <person name="Daum C."/>
            <person name="Ramamoorthy G.K."/>
            <person name="Gryganskyi A."/>
            <person name="Culley D."/>
            <person name="Magnuson J.K."/>
            <person name="James T.Y."/>
            <person name="O'Malley M.A."/>
            <person name="Stajich J.E."/>
            <person name="Spatafora J.W."/>
            <person name="Visel A."/>
            <person name="Grigoriev I.V."/>
        </authorList>
    </citation>
    <scope>NUCLEOTIDE SEQUENCE [LARGE SCALE GENOMIC DNA]</scope>
    <source>
        <strain evidence="2 3">CBS 129021</strain>
    </source>
</reference>
<dbReference type="EMBL" id="MCFJ01000002">
    <property type="protein sequence ID" value="ORY70330.1"/>
    <property type="molecule type" value="Genomic_DNA"/>
</dbReference>
<accession>A0A1Y2EFI3</accession>
<dbReference type="Proteomes" id="UP000193689">
    <property type="component" value="Unassembled WGS sequence"/>
</dbReference>
<protein>
    <submittedName>
        <fullName evidence="2">Uncharacterized protein</fullName>
    </submittedName>
</protein>
<dbReference type="InParanoid" id="A0A1Y2EFI3"/>
<name>A0A1Y2EFI3_9PEZI</name>
<feature type="compositionally biased region" description="Polar residues" evidence="1">
    <location>
        <begin position="101"/>
        <end position="115"/>
    </location>
</feature>